<proteinExistence type="predicted"/>
<evidence type="ECO:0000313" key="3">
    <source>
        <dbReference type="EMBL" id="ABK53470.1"/>
    </source>
</evidence>
<dbReference type="HOGENOM" id="CLU_1192708_0_0_11"/>
<dbReference type="eggNOG" id="COG0775">
    <property type="taxonomic scope" value="Bacteria"/>
</dbReference>
<evidence type="ECO:0000256" key="1">
    <source>
        <dbReference type="SAM" id="MobiDB-lite"/>
    </source>
</evidence>
<dbReference type="RefSeq" id="WP_011720533.1">
    <property type="nucleotide sequence ID" value="NC_008578.1"/>
</dbReference>
<dbReference type="InParanoid" id="A0LVL0"/>
<dbReference type="Gene3D" id="3.40.50.1580">
    <property type="entry name" value="Nucleoside phosphorylase domain"/>
    <property type="match status" value="1"/>
</dbReference>
<dbReference type="AlphaFoldDB" id="A0LVL0"/>
<keyword evidence="4" id="KW-1185">Reference proteome</keyword>
<evidence type="ECO:0000313" key="4">
    <source>
        <dbReference type="Proteomes" id="UP000008221"/>
    </source>
</evidence>
<dbReference type="Proteomes" id="UP000008221">
    <property type="component" value="Chromosome"/>
</dbReference>
<name>A0LVL0_ACIC1</name>
<dbReference type="GO" id="GO:0009116">
    <property type="term" value="P:nucleoside metabolic process"/>
    <property type="evidence" value="ECO:0007669"/>
    <property type="project" value="InterPro"/>
</dbReference>
<dbReference type="InterPro" id="IPR000845">
    <property type="entry name" value="Nucleoside_phosphorylase_d"/>
</dbReference>
<organism evidence="3 4">
    <name type="scientific">Acidothermus cellulolyticus (strain ATCC 43068 / DSM 8971 / 11B)</name>
    <dbReference type="NCBI Taxonomy" id="351607"/>
    <lineage>
        <taxon>Bacteria</taxon>
        <taxon>Bacillati</taxon>
        <taxon>Actinomycetota</taxon>
        <taxon>Actinomycetes</taxon>
        <taxon>Acidothermales</taxon>
        <taxon>Acidothermaceae</taxon>
        <taxon>Acidothermus</taxon>
    </lineage>
</organism>
<protein>
    <recommendedName>
        <fullName evidence="2">Nucleoside phosphorylase domain-containing protein</fullName>
    </recommendedName>
</protein>
<sequence>MTMPALLLTALRSEAAILRTAGLTPHVVGVRAHRLGGESVLRMVTTAPGTVLLVGYAGGLLPAQHPGDVVVATDVRDERGHVIATARPAMIAAALAALRDAGLDATAGSLISVGRFVRRTADRYRLAATGAVAVDMESAPVALAARHALLVVRVLVDTPADGVVTAVAGHAWRLGRVLARAARAAYHACDCAELPTSENSAPSGSVEMATPTSDTRPPDDRLAATTDRGKGN</sequence>
<feature type="compositionally biased region" description="Basic and acidic residues" evidence="1">
    <location>
        <begin position="216"/>
        <end position="232"/>
    </location>
</feature>
<dbReference type="KEGG" id="ace:Acel_1698"/>
<dbReference type="InterPro" id="IPR035994">
    <property type="entry name" value="Nucleoside_phosphorylase_sf"/>
</dbReference>
<feature type="domain" description="Nucleoside phosphorylase" evidence="2">
    <location>
        <begin position="43"/>
        <end position="161"/>
    </location>
</feature>
<dbReference type="OrthoDB" id="4350493at2"/>
<dbReference type="STRING" id="351607.Acel_1698"/>
<feature type="region of interest" description="Disordered" evidence="1">
    <location>
        <begin position="195"/>
        <end position="232"/>
    </location>
</feature>
<dbReference type="SUPFAM" id="SSF53167">
    <property type="entry name" value="Purine and uridine phosphorylases"/>
    <property type="match status" value="1"/>
</dbReference>
<reference evidence="3 4" key="1">
    <citation type="journal article" date="2009" name="Genome Res.">
        <title>Complete genome of the cellulolytic thermophile Acidothermus cellulolyticus 11B provides insights into its ecophysiological and evolutionary adaptations.</title>
        <authorList>
            <person name="Barabote R.D."/>
            <person name="Xie G."/>
            <person name="Leu D.H."/>
            <person name="Normand P."/>
            <person name="Necsulea A."/>
            <person name="Daubin V."/>
            <person name="Medigue C."/>
            <person name="Adney W.S."/>
            <person name="Xu X.C."/>
            <person name="Lapidus A."/>
            <person name="Parales R.E."/>
            <person name="Detter C."/>
            <person name="Pujic P."/>
            <person name="Bruce D."/>
            <person name="Lavire C."/>
            <person name="Challacombe J.F."/>
            <person name="Brettin T.S."/>
            <person name="Berry A.M."/>
        </authorList>
    </citation>
    <scope>NUCLEOTIDE SEQUENCE [LARGE SCALE GENOMIC DNA]</scope>
    <source>
        <strain evidence="4">ATCC 43068 / DSM 8971 / 11B</strain>
    </source>
</reference>
<accession>A0LVL0</accession>
<gene>
    <name evidence="3" type="ordered locus">Acel_1698</name>
</gene>
<dbReference type="GO" id="GO:0003824">
    <property type="term" value="F:catalytic activity"/>
    <property type="evidence" value="ECO:0007669"/>
    <property type="project" value="InterPro"/>
</dbReference>
<evidence type="ECO:0000259" key="2">
    <source>
        <dbReference type="Pfam" id="PF01048"/>
    </source>
</evidence>
<dbReference type="EMBL" id="CP000481">
    <property type="protein sequence ID" value="ABK53470.1"/>
    <property type="molecule type" value="Genomic_DNA"/>
</dbReference>
<dbReference type="Pfam" id="PF01048">
    <property type="entry name" value="PNP_UDP_1"/>
    <property type="match status" value="1"/>
</dbReference>